<gene>
    <name evidence="1" type="ORF">S03H2_30519</name>
</gene>
<reference evidence="1" key="1">
    <citation type="journal article" date="2014" name="Front. Microbiol.">
        <title>High frequency of phylogenetically diverse reductive dehalogenase-homologous genes in deep subseafloor sedimentary metagenomes.</title>
        <authorList>
            <person name="Kawai M."/>
            <person name="Futagami T."/>
            <person name="Toyoda A."/>
            <person name="Takaki Y."/>
            <person name="Nishi S."/>
            <person name="Hori S."/>
            <person name="Arai W."/>
            <person name="Tsubouchi T."/>
            <person name="Morono Y."/>
            <person name="Uchiyama I."/>
            <person name="Ito T."/>
            <person name="Fujiyama A."/>
            <person name="Inagaki F."/>
            <person name="Takami H."/>
        </authorList>
    </citation>
    <scope>NUCLEOTIDE SEQUENCE</scope>
    <source>
        <strain evidence="1">Expedition CK06-06</strain>
    </source>
</reference>
<evidence type="ECO:0000313" key="1">
    <source>
        <dbReference type="EMBL" id="GAH56799.1"/>
    </source>
</evidence>
<accession>X1HSH4</accession>
<dbReference type="AlphaFoldDB" id="X1HSH4"/>
<sequence>GKKPQNVRVLRVKDEQIFSIGGPLPAITIKETQVPYYIVALDYGDIYRLYNFGKDGTLISGENVEKASDKMKKIEKSTKTEYIMPRRG</sequence>
<proteinExistence type="predicted"/>
<dbReference type="EMBL" id="BARU01018463">
    <property type="protein sequence ID" value="GAH56799.1"/>
    <property type="molecule type" value="Genomic_DNA"/>
</dbReference>
<feature type="non-terminal residue" evidence="1">
    <location>
        <position position="1"/>
    </location>
</feature>
<organism evidence="1">
    <name type="scientific">marine sediment metagenome</name>
    <dbReference type="NCBI Taxonomy" id="412755"/>
    <lineage>
        <taxon>unclassified sequences</taxon>
        <taxon>metagenomes</taxon>
        <taxon>ecological metagenomes</taxon>
    </lineage>
</organism>
<comment type="caution">
    <text evidence="1">The sequence shown here is derived from an EMBL/GenBank/DDBJ whole genome shotgun (WGS) entry which is preliminary data.</text>
</comment>
<name>X1HSH4_9ZZZZ</name>
<protein>
    <submittedName>
        <fullName evidence="1">Uncharacterized protein</fullName>
    </submittedName>
</protein>